<keyword evidence="2" id="KW-0378">Hydrolase</keyword>
<gene>
    <name evidence="3" type="ORF">NZD86_06180</name>
</gene>
<dbReference type="Gene3D" id="3.10.129.10">
    <property type="entry name" value="Hotdog Thioesterase"/>
    <property type="match status" value="1"/>
</dbReference>
<dbReference type="InterPro" id="IPR029069">
    <property type="entry name" value="HotDog_dom_sf"/>
</dbReference>
<reference evidence="3" key="1">
    <citation type="submission" date="2022-08" db="EMBL/GenBank/DDBJ databases">
        <title>Alicyclobacillus dauci DSM2870, complete genome.</title>
        <authorList>
            <person name="Wang Q."/>
            <person name="Cai R."/>
            <person name="Wang Z."/>
        </authorList>
    </citation>
    <scope>NUCLEOTIDE SEQUENCE</scope>
    <source>
        <strain evidence="3">DSM 28700</strain>
    </source>
</reference>
<evidence type="ECO:0000256" key="2">
    <source>
        <dbReference type="ARBA" id="ARBA00022801"/>
    </source>
</evidence>
<evidence type="ECO:0000256" key="1">
    <source>
        <dbReference type="ARBA" id="ARBA00005953"/>
    </source>
</evidence>
<dbReference type="Pfam" id="PF13279">
    <property type="entry name" value="4HBT_2"/>
    <property type="match status" value="1"/>
</dbReference>
<name>A0ABY6Z6C9_9BACL</name>
<sequence>MFTRNLQVRFSECDGLGHVNNATYFNYMEDARIEVFRMFNPSLSLDKWNLIVASARCDFLAQVTYADHLTVYTWVSHIGNSSFTLDHAIANEQGTWVARGQAALIAFDYTTQKASPITPEVRAQLASHGAAPEGVPALR</sequence>
<accession>A0ABY6Z6C9</accession>
<dbReference type="PANTHER" id="PTHR31793:SF27">
    <property type="entry name" value="NOVEL THIOESTERASE SUPERFAMILY DOMAIN AND SAPOSIN A-TYPE DOMAIN CONTAINING PROTEIN (0610012H03RIK)"/>
    <property type="match status" value="1"/>
</dbReference>
<dbReference type="RefSeq" id="WP_268045620.1">
    <property type="nucleotide sequence ID" value="NZ_CP104064.1"/>
</dbReference>
<evidence type="ECO:0000313" key="3">
    <source>
        <dbReference type="EMBL" id="WAH38073.1"/>
    </source>
</evidence>
<dbReference type="SUPFAM" id="SSF54637">
    <property type="entry name" value="Thioesterase/thiol ester dehydrase-isomerase"/>
    <property type="match status" value="1"/>
</dbReference>
<protein>
    <submittedName>
        <fullName evidence="3">Acyl-CoA thioesterase</fullName>
    </submittedName>
</protein>
<dbReference type="InterPro" id="IPR050563">
    <property type="entry name" value="4-hydroxybenzoyl-CoA_TE"/>
</dbReference>
<proteinExistence type="inferred from homology"/>
<evidence type="ECO:0000313" key="4">
    <source>
        <dbReference type="Proteomes" id="UP001164803"/>
    </source>
</evidence>
<dbReference type="PANTHER" id="PTHR31793">
    <property type="entry name" value="4-HYDROXYBENZOYL-COA THIOESTERASE FAMILY MEMBER"/>
    <property type="match status" value="1"/>
</dbReference>
<dbReference type="Proteomes" id="UP001164803">
    <property type="component" value="Chromosome"/>
</dbReference>
<dbReference type="EMBL" id="CP104064">
    <property type="protein sequence ID" value="WAH38073.1"/>
    <property type="molecule type" value="Genomic_DNA"/>
</dbReference>
<organism evidence="3 4">
    <name type="scientific">Alicyclobacillus dauci</name>
    <dbReference type="NCBI Taxonomy" id="1475485"/>
    <lineage>
        <taxon>Bacteria</taxon>
        <taxon>Bacillati</taxon>
        <taxon>Bacillota</taxon>
        <taxon>Bacilli</taxon>
        <taxon>Bacillales</taxon>
        <taxon>Alicyclobacillaceae</taxon>
        <taxon>Alicyclobacillus</taxon>
    </lineage>
</organism>
<dbReference type="CDD" id="cd00586">
    <property type="entry name" value="4HBT"/>
    <property type="match status" value="1"/>
</dbReference>
<keyword evidence="4" id="KW-1185">Reference proteome</keyword>
<comment type="similarity">
    <text evidence="1">Belongs to the 4-hydroxybenzoyl-CoA thioesterase family.</text>
</comment>